<dbReference type="Pfam" id="PF14542">
    <property type="entry name" value="Acetyltransf_CG"/>
    <property type="match status" value="1"/>
</dbReference>
<keyword evidence="2" id="KW-0808">Transferase</keyword>
<dbReference type="KEGG" id="ppha:BVH74_11935"/>
<dbReference type="InterPro" id="IPR045057">
    <property type="entry name" value="Gcn5-rel_NAT"/>
</dbReference>
<dbReference type="CDD" id="cd04301">
    <property type="entry name" value="NAT_SF"/>
    <property type="match status" value="1"/>
</dbReference>
<dbReference type="SUPFAM" id="SSF55729">
    <property type="entry name" value="Acyl-CoA N-acyltransferases (Nat)"/>
    <property type="match status" value="1"/>
</dbReference>
<dbReference type="InterPro" id="IPR016181">
    <property type="entry name" value="Acyl_CoA_acyltransferase"/>
</dbReference>
<dbReference type="Gene3D" id="3.40.630.30">
    <property type="match status" value="1"/>
</dbReference>
<dbReference type="EMBL" id="CP020100">
    <property type="protein sequence ID" value="AQZ95417.1"/>
    <property type="molecule type" value="Genomic_DNA"/>
</dbReference>
<evidence type="ECO:0000313" key="2">
    <source>
        <dbReference type="EMBL" id="AQZ95417.1"/>
    </source>
</evidence>
<dbReference type="STRING" id="1931241.BVH74_11935"/>
<sequence length="94" mass="10814">MPLTPIQHDPQAQQFYIVVDGAKAYLSYMDLGKKTLDIYRTFVPSILRRRGLAARLTAHALRYAEEGGYTVIPSCSYVEWYMDRQTRLVEARTA</sequence>
<dbReference type="RefSeq" id="WP_080050285.1">
    <property type="nucleotide sequence ID" value="NZ_CP020100.1"/>
</dbReference>
<name>A0A1V0B675_9GAMM</name>
<dbReference type="PANTHER" id="PTHR31435:SF9">
    <property type="entry name" value="PROTEIN NATD1"/>
    <property type="match status" value="1"/>
</dbReference>
<dbReference type="GO" id="GO:0016740">
    <property type="term" value="F:transferase activity"/>
    <property type="evidence" value="ECO:0007669"/>
    <property type="project" value="UniProtKB-KW"/>
</dbReference>
<evidence type="ECO:0000313" key="3">
    <source>
        <dbReference type="Proteomes" id="UP000243488"/>
    </source>
</evidence>
<organism evidence="2 3">
    <name type="scientific">Halopseudomonas phragmitis</name>
    <dbReference type="NCBI Taxonomy" id="1931241"/>
    <lineage>
        <taxon>Bacteria</taxon>
        <taxon>Pseudomonadati</taxon>
        <taxon>Pseudomonadota</taxon>
        <taxon>Gammaproteobacteria</taxon>
        <taxon>Pseudomonadales</taxon>
        <taxon>Pseudomonadaceae</taxon>
        <taxon>Halopseudomonas</taxon>
    </lineage>
</organism>
<keyword evidence="3" id="KW-1185">Reference proteome</keyword>
<feature type="domain" description="N-acetyltransferase" evidence="1">
    <location>
        <begin position="7"/>
        <end position="93"/>
    </location>
</feature>
<protein>
    <submittedName>
        <fullName evidence="2">GNAT family N-acetyltransferase</fullName>
    </submittedName>
</protein>
<accession>A0A1V0B675</accession>
<dbReference type="PROSITE" id="PS51729">
    <property type="entry name" value="GNAT_YJDJ"/>
    <property type="match status" value="1"/>
</dbReference>
<evidence type="ECO:0000259" key="1">
    <source>
        <dbReference type="PROSITE" id="PS51729"/>
    </source>
</evidence>
<gene>
    <name evidence="2" type="ORF">BVH74_11935</name>
</gene>
<reference evidence="2 3" key="1">
    <citation type="submission" date="2017-03" db="EMBL/GenBank/DDBJ databases">
        <title>Complete genome sequence of the novel DNRA strain Pseudomonas sp. S-6-2 isolated from Chinese polluted river sediment. Journal of Biotechnology.</title>
        <authorList>
            <person name="Li J."/>
            <person name="Xiang F."/>
            <person name="Wang L."/>
            <person name="Xi L."/>
            <person name="Liu J."/>
        </authorList>
    </citation>
    <scope>NUCLEOTIDE SEQUENCE [LARGE SCALE GENOMIC DNA]</scope>
    <source>
        <strain evidence="2 3">S-6-2</strain>
    </source>
</reference>
<dbReference type="InterPro" id="IPR031165">
    <property type="entry name" value="GNAT_YJDJ"/>
</dbReference>
<dbReference type="AlphaFoldDB" id="A0A1V0B675"/>
<proteinExistence type="predicted"/>
<dbReference type="PANTHER" id="PTHR31435">
    <property type="entry name" value="PROTEIN NATD1"/>
    <property type="match status" value="1"/>
</dbReference>
<dbReference type="Proteomes" id="UP000243488">
    <property type="component" value="Chromosome"/>
</dbReference>